<dbReference type="PANTHER" id="PTHR43591:SF24">
    <property type="entry name" value="2-METHOXY-6-POLYPRENYL-1,4-BENZOQUINOL METHYLASE, MITOCHONDRIAL"/>
    <property type="match status" value="1"/>
</dbReference>
<organism evidence="2 3">
    <name type="scientific">Tepidibacillus fermentans</name>
    <dbReference type="NCBI Taxonomy" id="1281767"/>
    <lineage>
        <taxon>Bacteria</taxon>
        <taxon>Bacillati</taxon>
        <taxon>Bacillota</taxon>
        <taxon>Bacilli</taxon>
        <taxon>Bacillales</taxon>
        <taxon>Bacillaceae</taxon>
        <taxon>Tepidibacillus</taxon>
    </lineage>
</organism>
<dbReference type="InterPro" id="IPR029063">
    <property type="entry name" value="SAM-dependent_MTases_sf"/>
</dbReference>
<evidence type="ECO:0000259" key="1">
    <source>
        <dbReference type="Pfam" id="PF08241"/>
    </source>
</evidence>
<dbReference type="EMBL" id="SMAB01000021">
    <property type="protein sequence ID" value="TCS79412.1"/>
    <property type="molecule type" value="Genomic_DNA"/>
</dbReference>
<dbReference type="Pfam" id="PF08241">
    <property type="entry name" value="Methyltransf_11"/>
    <property type="match status" value="1"/>
</dbReference>
<evidence type="ECO:0000313" key="3">
    <source>
        <dbReference type="Proteomes" id="UP000295788"/>
    </source>
</evidence>
<feature type="domain" description="Methyltransferase type 11" evidence="1">
    <location>
        <begin position="44"/>
        <end position="139"/>
    </location>
</feature>
<keyword evidence="2" id="KW-0489">Methyltransferase</keyword>
<evidence type="ECO:0000313" key="2">
    <source>
        <dbReference type="EMBL" id="TCS79412.1"/>
    </source>
</evidence>
<dbReference type="GO" id="GO:0032259">
    <property type="term" value="P:methylation"/>
    <property type="evidence" value="ECO:0007669"/>
    <property type="project" value="UniProtKB-KW"/>
</dbReference>
<reference evidence="2 3" key="1">
    <citation type="submission" date="2019-03" db="EMBL/GenBank/DDBJ databases">
        <title>Genomic Encyclopedia of Type Strains, Phase IV (KMG-IV): sequencing the most valuable type-strain genomes for metagenomic binning, comparative biology and taxonomic classification.</title>
        <authorList>
            <person name="Goeker M."/>
        </authorList>
    </citation>
    <scope>NUCLEOTIDE SEQUENCE [LARGE SCALE GENOMIC DNA]</scope>
    <source>
        <strain evidence="2 3">DSM 23802</strain>
    </source>
</reference>
<accession>A0A4V2URY9</accession>
<protein>
    <submittedName>
        <fullName evidence="2">Methyltransferase family protein</fullName>
    </submittedName>
</protein>
<dbReference type="Gene3D" id="3.40.50.150">
    <property type="entry name" value="Vaccinia Virus protein VP39"/>
    <property type="match status" value="1"/>
</dbReference>
<dbReference type="OrthoDB" id="43862at2"/>
<gene>
    <name evidence="2" type="ORF">EDD72_12137</name>
</gene>
<keyword evidence="3" id="KW-1185">Reference proteome</keyword>
<dbReference type="GO" id="GO:0008757">
    <property type="term" value="F:S-adenosylmethionine-dependent methyltransferase activity"/>
    <property type="evidence" value="ECO:0007669"/>
    <property type="project" value="InterPro"/>
</dbReference>
<name>A0A4V2URY9_9BACI</name>
<sequence>MAWFDSFAKDYDQWYESNLGRFVDRVEKKLIEEMAKPEKNEQVLDMGAGTGTYSLWLAKKGLQVTAVDQSKEMLKIAQDKAEKEGLNIEWQIGDAHQLPFKDGTFDLVVSVTAVEFMDHPKKALREAMRVLKPNGRLVIGVLTKESSWGELYTQKAEEDPNNLFAKAHLYREEEIETLLPYSFQLKKGLYLPPVMQFDEKEAEKIERERQGKQEKGAGFFVIRWDKENSK</sequence>
<dbReference type="CDD" id="cd02440">
    <property type="entry name" value="AdoMet_MTases"/>
    <property type="match status" value="1"/>
</dbReference>
<dbReference type="Proteomes" id="UP000295788">
    <property type="component" value="Unassembled WGS sequence"/>
</dbReference>
<dbReference type="AlphaFoldDB" id="A0A4V2URY9"/>
<dbReference type="SUPFAM" id="SSF53335">
    <property type="entry name" value="S-adenosyl-L-methionine-dependent methyltransferases"/>
    <property type="match status" value="1"/>
</dbReference>
<dbReference type="RefSeq" id="WP_132770203.1">
    <property type="nucleotide sequence ID" value="NZ_SMAB01000021.1"/>
</dbReference>
<keyword evidence="2" id="KW-0808">Transferase</keyword>
<proteinExistence type="predicted"/>
<dbReference type="PANTHER" id="PTHR43591">
    <property type="entry name" value="METHYLTRANSFERASE"/>
    <property type="match status" value="1"/>
</dbReference>
<comment type="caution">
    <text evidence="2">The sequence shown here is derived from an EMBL/GenBank/DDBJ whole genome shotgun (WGS) entry which is preliminary data.</text>
</comment>
<dbReference type="InterPro" id="IPR013216">
    <property type="entry name" value="Methyltransf_11"/>
</dbReference>